<reference evidence="2" key="1">
    <citation type="submission" date="2023-12" db="EMBL/GenBank/DDBJ databases">
        <title>Novel species in genus Nocardioides.</title>
        <authorList>
            <person name="Zhou H."/>
        </authorList>
    </citation>
    <scope>NUCLEOTIDE SEQUENCE [LARGE SCALE GENOMIC DNA]</scope>
    <source>
        <strain evidence="2">HM61</strain>
    </source>
</reference>
<proteinExistence type="predicted"/>
<keyword evidence="2" id="KW-1185">Reference proteome</keyword>
<dbReference type="InterPro" id="IPR029044">
    <property type="entry name" value="Nucleotide-diphossugar_trans"/>
</dbReference>
<dbReference type="SUPFAM" id="SSF53448">
    <property type="entry name" value="Nucleotide-diphospho-sugar transferases"/>
    <property type="match status" value="1"/>
</dbReference>
<gene>
    <name evidence="1" type="ORF">SHK19_16100</name>
</gene>
<accession>A0ABZ0ZMK0</accession>
<dbReference type="RefSeq" id="WP_322456096.1">
    <property type="nucleotide sequence ID" value="NZ_CP141059.1"/>
</dbReference>
<organism evidence="1 2">
    <name type="scientific">Nocardioides bizhenqiangii</name>
    <dbReference type="NCBI Taxonomy" id="3095076"/>
    <lineage>
        <taxon>Bacteria</taxon>
        <taxon>Bacillati</taxon>
        <taxon>Actinomycetota</taxon>
        <taxon>Actinomycetes</taxon>
        <taxon>Propionibacteriales</taxon>
        <taxon>Nocardioidaceae</taxon>
        <taxon>Nocardioides</taxon>
    </lineage>
</organism>
<protein>
    <submittedName>
        <fullName evidence="1">Glycosyltransferase family 2 protein</fullName>
    </submittedName>
</protein>
<sequence length="293" mass="31990">MTRSPDVAVITMARDEGDLLPLWVSHYARHVGIDNLVVLDDNSVDGSTEGLGCTVHRVPELRGGPSFEPVRMRLMNGLAAGLLAVYDYVVFVDVDEFLVTDPTRYPRLPDLIEDRGRPEVLGVMGLNVVHVPSVEPEPLDLGRPLLEQRGFAKFTPLMCKPSVKRINAGWAVSSHGIKAPYSIDPELFMIHLKFADRSRLAEVAALRNAVSAADGRAQGASWGKSADHLVEIFDSVVADVDPAAAPEFDPATAGLDDMVIVVNDRHRTPQQGQVEALRTQPLVRIPERLRGAV</sequence>
<evidence type="ECO:0000313" key="2">
    <source>
        <dbReference type="Proteomes" id="UP001327225"/>
    </source>
</evidence>
<evidence type="ECO:0000313" key="1">
    <source>
        <dbReference type="EMBL" id="WQQ25477.1"/>
    </source>
</evidence>
<dbReference type="Proteomes" id="UP001327225">
    <property type="component" value="Chromosome"/>
</dbReference>
<dbReference type="EMBL" id="CP141059">
    <property type="protein sequence ID" value="WQQ25477.1"/>
    <property type="molecule type" value="Genomic_DNA"/>
</dbReference>
<dbReference type="Pfam" id="PF13704">
    <property type="entry name" value="Glyco_tranf_2_4"/>
    <property type="match status" value="1"/>
</dbReference>
<name>A0ABZ0ZMK0_9ACTN</name>